<gene>
    <name evidence="1" type="ORF">BB559_007267</name>
</gene>
<comment type="caution">
    <text evidence="1">The sequence shown here is derived from an EMBL/GenBank/DDBJ whole genome shotgun (WGS) entry which is preliminary data.</text>
</comment>
<dbReference type="InterPro" id="IPR021047">
    <property type="entry name" value="Mannosyltransferase_CMT1"/>
</dbReference>
<dbReference type="PANTHER" id="PTHR34144">
    <property type="entry name" value="CHROMOSOME 8, WHOLE GENOME SHOTGUN SEQUENCE"/>
    <property type="match status" value="1"/>
</dbReference>
<evidence type="ECO:0000313" key="2">
    <source>
        <dbReference type="Proteomes" id="UP000245699"/>
    </source>
</evidence>
<reference evidence="1 2" key="1">
    <citation type="journal article" date="2018" name="MBio">
        <title>Comparative Genomics Reveals the Core Gene Toolbox for the Fungus-Insect Symbiosis.</title>
        <authorList>
            <person name="Wang Y."/>
            <person name="Stata M."/>
            <person name="Wang W."/>
            <person name="Stajich J.E."/>
            <person name="White M.M."/>
            <person name="Moncalvo J.M."/>
        </authorList>
    </citation>
    <scope>NUCLEOTIDE SEQUENCE [LARGE SCALE GENOMIC DNA]</scope>
    <source>
        <strain evidence="1 2">AUS-77-4</strain>
    </source>
</reference>
<keyword evidence="2" id="KW-1185">Reference proteome</keyword>
<proteinExistence type="predicted"/>
<evidence type="ECO:0008006" key="3">
    <source>
        <dbReference type="Google" id="ProtNLM"/>
    </source>
</evidence>
<name>A0A2T9XY25_9FUNG</name>
<evidence type="ECO:0000313" key="1">
    <source>
        <dbReference type="EMBL" id="PVU84978.1"/>
    </source>
</evidence>
<organism evidence="1 2">
    <name type="scientific">Furculomyces boomerangus</name>
    <dbReference type="NCBI Taxonomy" id="61424"/>
    <lineage>
        <taxon>Eukaryota</taxon>
        <taxon>Fungi</taxon>
        <taxon>Fungi incertae sedis</taxon>
        <taxon>Zoopagomycota</taxon>
        <taxon>Kickxellomycotina</taxon>
        <taxon>Harpellomycetes</taxon>
        <taxon>Harpellales</taxon>
        <taxon>Harpellaceae</taxon>
        <taxon>Furculomyces</taxon>
    </lineage>
</organism>
<sequence length="429" mass="50695">MSYTVNRIFKLRTRTILAAALIFLFLRYPLNFIHIEKLKQKSDKIQIYDNLVQGSAPLCRTLNRIHYDILLEQDGRYTKFHHKYKPSHQKRKSRRFKNPTGYADIQPVKHKYFFAMNLHNNQEVIPHLLQELLRVFEYLGPQNIYFSLYENGSFDSSKYILSMFKVTLDKLGIRNTVVLNKTTRPINTHRIEYLAKVRNKAIEPLETESLNGRKYDKIVFMNDVVFCRNDILELLYQSEHQQSDVTCPLDFDTGTSNNNTIYFRDTWVARDLNGDSFEKSLNRIVSHKPSMERFRNNLPFQVQCCWNGAVVLNAKPFYEPINLKFRRSNIKQNECSASECSLMCNDFWQNGFRRIVTVPRVLLTYQMKHFELLDDRYKLDPIPSPKLEKIKYVDGPEKIKCKELVKLDTVEHGDSVVWVKYTKNGVKVY</sequence>
<dbReference type="Proteomes" id="UP000245699">
    <property type="component" value="Unassembled WGS sequence"/>
</dbReference>
<dbReference type="EMBL" id="MBFT01001185">
    <property type="protein sequence ID" value="PVU84978.1"/>
    <property type="molecule type" value="Genomic_DNA"/>
</dbReference>
<dbReference type="Pfam" id="PF11735">
    <property type="entry name" value="CAP59_mtransfer"/>
    <property type="match status" value="1"/>
</dbReference>
<dbReference type="PANTHER" id="PTHR34144:SF5">
    <property type="entry name" value="ALPHA-1,3-MANNOSYLTRANSFERASE CMT1"/>
    <property type="match status" value="1"/>
</dbReference>
<accession>A0A2T9XY25</accession>
<dbReference type="AlphaFoldDB" id="A0A2T9XY25"/>
<dbReference type="OrthoDB" id="262547at2759"/>
<protein>
    <recommendedName>
        <fullName evidence="3">Alpha-1,3-mannosyltransferase CMT1</fullName>
    </recommendedName>
</protein>